<organism evidence="2 3">
    <name type="scientific">Albula goreensis</name>
    <dbReference type="NCBI Taxonomy" id="1534307"/>
    <lineage>
        <taxon>Eukaryota</taxon>
        <taxon>Metazoa</taxon>
        <taxon>Chordata</taxon>
        <taxon>Craniata</taxon>
        <taxon>Vertebrata</taxon>
        <taxon>Euteleostomi</taxon>
        <taxon>Actinopterygii</taxon>
        <taxon>Neopterygii</taxon>
        <taxon>Teleostei</taxon>
        <taxon>Albuliformes</taxon>
        <taxon>Albulidae</taxon>
        <taxon>Albula</taxon>
    </lineage>
</organism>
<sequence>MGVASFTVALVITAVLPPGLLQDSRRAILSVDPPGPSFYVGEMVSLRCGVRGDLLGNWTFRWYRGSPQTPLPGASGDRYTIAGAHLGTRGHSGARGEDE</sequence>
<dbReference type="OrthoDB" id="8941709at2759"/>
<dbReference type="EMBL" id="JAERUA010000016">
    <property type="protein sequence ID" value="KAI1888774.1"/>
    <property type="molecule type" value="Genomic_DNA"/>
</dbReference>
<gene>
    <name evidence="2" type="ORF">AGOR_G00172180</name>
</gene>
<evidence type="ECO:0000313" key="3">
    <source>
        <dbReference type="Proteomes" id="UP000829720"/>
    </source>
</evidence>
<dbReference type="Proteomes" id="UP000829720">
    <property type="component" value="Unassembled WGS sequence"/>
</dbReference>
<evidence type="ECO:0008006" key="4">
    <source>
        <dbReference type="Google" id="ProtNLM"/>
    </source>
</evidence>
<dbReference type="AlphaFoldDB" id="A0A8T3CZG0"/>
<feature type="signal peptide" evidence="1">
    <location>
        <begin position="1"/>
        <end position="21"/>
    </location>
</feature>
<keyword evidence="1" id="KW-0732">Signal</keyword>
<evidence type="ECO:0000256" key="1">
    <source>
        <dbReference type="SAM" id="SignalP"/>
    </source>
</evidence>
<dbReference type="Gene3D" id="2.60.40.10">
    <property type="entry name" value="Immunoglobulins"/>
    <property type="match status" value="1"/>
</dbReference>
<name>A0A8T3CZG0_9TELE</name>
<protein>
    <recommendedName>
        <fullName evidence="4">Ig-like domain-containing protein</fullName>
    </recommendedName>
</protein>
<feature type="chain" id="PRO_5035891884" description="Ig-like domain-containing protein" evidence="1">
    <location>
        <begin position="22"/>
        <end position="99"/>
    </location>
</feature>
<comment type="caution">
    <text evidence="2">The sequence shown here is derived from an EMBL/GenBank/DDBJ whole genome shotgun (WGS) entry which is preliminary data.</text>
</comment>
<dbReference type="InterPro" id="IPR036179">
    <property type="entry name" value="Ig-like_dom_sf"/>
</dbReference>
<dbReference type="SUPFAM" id="SSF48726">
    <property type="entry name" value="Immunoglobulin"/>
    <property type="match status" value="1"/>
</dbReference>
<accession>A0A8T3CZG0</accession>
<evidence type="ECO:0000313" key="2">
    <source>
        <dbReference type="EMBL" id="KAI1888774.1"/>
    </source>
</evidence>
<reference evidence="2" key="1">
    <citation type="submission" date="2021-01" db="EMBL/GenBank/DDBJ databases">
        <authorList>
            <person name="Zahm M."/>
            <person name="Roques C."/>
            <person name="Cabau C."/>
            <person name="Klopp C."/>
            <person name="Donnadieu C."/>
            <person name="Jouanno E."/>
            <person name="Lampietro C."/>
            <person name="Louis A."/>
            <person name="Herpin A."/>
            <person name="Echchiki A."/>
            <person name="Berthelot C."/>
            <person name="Parey E."/>
            <person name="Roest-Crollius H."/>
            <person name="Braasch I."/>
            <person name="Postlethwait J."/>
            <person name="Bobe J."/>
            <person name="Montfort J."/>
            <person name="Bouchez O."/>
            <person name="Begum T."/>
            <person name="Mejri S."/>
            <person name="Adams A."/>
            <person name="Chen W.-J."/>
            <person name="Guiguen Y."/>
        </authorList>
    </citation>
    <scope>NUCLEOTIDE SEQUENCE</scope>
    <source>
        <tissue evidence="2">Blood</tissue>
    </source>
</reference>
<keyword evidence="3" id="KW-1185">Reference proteome</keyword>
<dbReference type="InterPro" id="IPR013783">
    <property type="entry name" value="Ig-like_fold"/>
</dbReference>
<proteinExistence type="predicted"/>